<keyword evidence="4" id="KW-1185">Reference proteome</keyword>
<keyword evidence="2" id="KW-1133">Transmembrane helix</keyword>
<gene>
    <name evidence="3" type="ORF">DO97_07380</name>
</gene>
<keyword evidence="2" id="KW-0472">Membrane</keyword>
<evidence type="ECO:0000313" key="3">
    <source>
        <dbReference type="EMBL" id="KGF72596.1"/>
    </source>
</evidence>
<dbReference type="AlphaFoldDB" id="A0A098TK02"/>
<dbReference type="Proteomes" id="UP000030170">
    <property type="component" value="Unassembled WGS sequence"/>
</dbReference>
<dbReference type="EMBL" id="JJML01000023">
    <property type="protein sequence ID" value="KGF72596.1"/>
    <property type="molecule type" value="Genomic_DNA"/>
</dbReference>
<dbReference type="STRING" id="1497020.DO97_07380"/>
<sequence length="123" mass="12751">MSERDNFAGGFLVGTIVGGAIGGVLGVLLASRYVGGSPPVSELRSSSNLPDGRSEKGKKRSLATASQPEIEVARRGLEDKIAQLNDAIDEVRQQLSGVHNSGLEPRRSPSLEGGGSAIAPEEL</sequence>
<organism evidence="3 4">
    <name type="scientific">Neosynechococcus sphagnicola sy1</name>
    <dbReference type="NCBI Taxonomy" id="1497020"/>
    <lineage>
        <taxon>Bacteria</taxon>
        <taxon>Bacillati</taxon>
        <taxon>Cyanobacteriota</taxon>
        <taxon>Cyanophyceae</taxon>
        <taxon>Neosynechococcales</taxon>
        <taxon>Neosynechococcaceae</taxon>
        <taxon>Neosynechococcus</taxon>
    </lineage>
</organism>
<feature type="region of interest" description="Disordered" evidence="1">
    <location>
        <begin position="95"/>
        <end position="123"/>
    </location>
</feature>
<dbReference type="OrthoDB" id="516634at2"/>
<comment type="caution">
    <text evidence="3">The sequence shown here is derived from an EMBL/GenBank/DDBJ whole genome shotgun (WGS) entry which is preliminary data.</text>
</comment>
<feature type="region of interest" description="Disordered" evidence="1">
    <location>
        <begin position="36"/>
        <end position="69"/>
    </location>
</feature>
<evidence type="ECO:0000256" key="1">
    <source>
        <dbReference type="SAM" id="MobiDB-lite"/>
    </source>
</evidence>
<name>A0A098TK02_9CYAN</name>
<evidence type="ECO:0000313" key="4">
    <source>
        <dbReference type="Proteomes" id="UP000030170"/>
    </source>
</evidence>
<dbReference type="RefSeq" id="WP_036533355.1">
    <property type="nucleotide sequence ID" value="NZ_JJML01000023.1"/>
</dbReference>
<keyword evidence="2" id="KW-0812">Transmembrane</keyword>
<evidence type="ECO:0008006" key="5">
    <source>
        <dbReference type="Google" id="ProtNLM"/>
    </source>
</evidence>
<proteinExistence type="predicted"/>
<evidence type="ECO:0000256" key="2">
    <source>
        <dbReference type="SAM" id="Phobius"/>
    </source>
</evidence>
<protein>
    <recommendedName>
        <fullName evidence="5">Gas vesicle protein</fullName>
    </recommendedName>
</protein>
<feature type="transmembrane region" description="Helical" evidence="2">
    <location>
        <begin position="6"/>
        <end position="30"/>
    </location>
</feature>
<reference evidence="3 4" key="1">
    <citation type="journal article" date="2014" name="Mol. Ecol.">
        <title>Evolution of Synechococcus.</title>
        <authorList>
            <person name="Dvorak P."/>
            <person name="Casamatta D."/>
            <person name="Hasler P."/>
            <person name="Poulickova A."/>
            <person name="Ondrej V."/>
            <person name="Sanges R."/>
        </authorList>
    </citation>
    <scope>NUCLEOTIDE SEQUENCE [LARGE SCALE GENOMIC DNA]</scope>
    <source>
        <strain evidence="3 4">CAUP A 1101</strain>
    </source>
</reference>
<accession>A0A098TK02</accession>